<accession>A0ABN7V4Z6</accession>
<proteinExistence type="predicted"/>
<dbReference type="Proteomes" id="UP000789901">
    <property type="component" value="Unassembled WGS sequence"/>
</dbReference>
<comment type="caution">
    <text evidence="1">The sequence shown here is derived from an EMBL/GenBank/DDBJ whole genome shotgun (WGS) entry which is preliminary data.</text>
</comment>
<gene>
    <name evidence="1" type="ORF">GMARGA_LOCUS14068</name>
</gene>
<evidence type="ECO:0000313" key="2">
    <source>
        <dbReference type="Proteomes" id="UP000789901"/>
    </source>
</evidence>
<name>A0ABN7V4Z6_GIGMA</name>
<evidence type="ECO:0000313" key="1">
    <source>
        <dbReference type="EMBL" id="CAG8727551.1"/>
    </source>
</evidence>
<reference evidence="1 2" key="1">
    <citation type="submission" date="2021-06" db="EMBL/GenBank/DDBJ databases">
        <authorList>
            <person name="Kallberg Y."/>
            <person name="Tangrot J."/>
            <person name="Rosling A."/>
        </authorList>
    </citation>
    <scope>NUCLEOTIDE SEQUENCE [LARGE SCALE GENOMIC DNA]</scope>
    <source>
        <strain evidence="1 2">120-4 pot B 10/14</strain>
    </source>
</reference>
<sequence>MDNYKILHDNDLFDKDIKAHRYIQSKHCEEYTMSKYCFNCGTLAQLDFISHFGNTWTQHNIHKLYEIVIASLKNCPGHTKLIELQQLYKYVEKEIRDHSYYATINKYPALGYIIEVVKAHGLEH</sequence>
<organism evidence="1 2">
    <name type="scientific">Gigaspora margarita</name>
    <dbReference type="NCBI Taxonomy" id="4874"/>
    <lineage>
        <taxon>Eukaryota</taxon>
        <taxon>Fungi</taxon>
        <taxon>Fungi incertae sedis</taxon>
        <taxon>Mucoromycota</taxon>
        <taxon>Glomeromycotina</taxon>
        <taxon>Glomeromycetes</taxon>
        <taxon>Diversisporales</taxon>
        <taxon>Gigasporaceae</taxon>
        <taxon>Gigaspora</taxon>
    </lineage>
</organism>
<protein>
    <submittedName>
        <fullName evidence="1">14907_t:CDS:1</fullName>
    </submittedName>
</protein>
<keyword evidence="2" id="KW-1185">Reference proteome</keyword>
<dbReference type="EMBL" id="CAJVQB010009187">
    <property type="protein sequence ID" value="CAG8727551.1"/>
    <property type="molecule type" value="Genomic_DNA"/>
</dbReference>